<gene>
    <name evidence="2" type="ORF">K6K13_11375</name>
</gene>
<dbReference type="InterPro" id="IPR036388">
    <property type="entry name" value="WH-like_DNA-bd_sf"/>
</dbReference>
<evidence type="ECO:0000313" key="3">
    <source>
        <dbReference type="Proteomes" id="UP000825886"/>
    </source>
</evidence>
<sequence length="73" mass="8264">MTLIELRDFVKQRQRVSLQEISQRFHVETGVVEGMIALWVQKGKISSHENASGGCSGCCSCEKGLRLYYEWVG</sequence>
<accession>A0ABX9ARK6</accession>
<dbReference type="Proteomes" id="UP000825886">
    <property type="component" value="Chromosome"/>
</dbReference>
<dbReference type="EMBL" id="CP081864">
    <property type="protein sequence ID" value="QZN97840.1"/>
    <property type="molecule type" value="Genomic_DNA"/>
</dbReference>
<organism evidence="2 3">
    <name type="scientific">Symbiopectobacterium purcellii</name>
    <dbReference type="NCBI Taxonomy" id="2871826"/>
    <lineage>
        <taxon>Bacteria</taxon>
        <taxon>Pseudomonadati</taxon>
        <taxon>Pseudomonadota</taxon>
        <taxon>Gammaproteobacteria</taxon>
        <taxon>Enterobacterales</taxon>
        <taxon>Enterobacteriaceae</taxon>
    </lineage>
</organism>
<name>A0ABX9ARK6_9ENTR</name>
<evidence type="ECO:0000313" key="2">
    <source>
        <dbReference type="EMBL" id="QZN97840.1"/>
    </source>
</evidence>
<proteinExistence type="predicted"/>
<protein>
    <submittedName>
        <fullName evidence="2">FeoC-like transcriptional regulator</fullName>
    </submittedName>
</protein>
<dbReference type="SUPFAM" id="SSF46785">
    <property type="entry name" value="Winged helix' DNA-binding domain"/>
    <property type="match status" value="1"/>
</dbReference>
<dbReference type="InterPro" id="IPR015102">
    <property type="entry name" value="Tscrpt_reg_HTH_FeoC"/>
</dbReference>
<evidence type="ECO:0000259" key="1">
    <source>
        <dbReference type="Pfam" id="PF09012"/>
    </source>
</evidence>
<dbReference type="Gene3D" id="1.10.10.10">
    <property type="entry name" value="Winged helix-like DNA-binding domain superfamily/Winged helix DNA-binding domain"/>
    <property type="match status" value="1"/>
</dbReference>
<reference evidence="2 3" key="1">
    <citation type="submission" date="2021-08" db="EMBL/GenBank/DDBJ databases">
        <title>Culture and genomic analysis of Symbiopectobacterium purcellii sp. nov. gen. nov., isolated from the leafhopper Empoasca decipiens.</title>
        <authorList>
            <person name="Nadal-Jimenez P."/>
            <person name="Siozios S."/>
            <person name="Halliday N."/>
            <person name="Camara M."/>
            <person name="Hurst G.D.D."/>
        </authorList>
    </citation>
    <scope>NUCLEOTIDE SEQUENCE [LARGE SCALE GENOMIC DNA]</scope>
    <source>
        <strain evidence="2 3">SyEd1</strain>
    </source>
</reference>
<feature type="domain" description="Transcriptional regulator HTH-type FeoC" evidence="1">
    <location>
        <begin position="2"/>
        <end position="70"/>
    </location>
</feature>
<dbReference type="InterPro" id="IPR036390">
    <property type="entry name" value="WH_DNA-bd_sf"/>
</dbReference>
<keyword evidence="3" id="KW-1185">Reference proteome</keyword>
<dbReference type="RefSeq" id="WP_222160870.1">
    <property type="nucleotide sequence ID" value="NZ_CP081864.1"/>
</dbReference>
<dbReference type="Pfam" id="PF09012">
    <property type="entry name" value="FeoC"/>
    <property type="match status" value="1"/>
</dbReference>